<dbReference type="EMBL" id="JANQDX010000016">
    <property type="protein sequence ID" value="KAL0909908.1"/>
    <property type="molecule type" value="Genomic_DNA"/>
</dbReference>
<dbReference type="Proteomes" id="UP001552299">
    <property type="component" value="Unassembled WGS sequence"/>
</dbReference>
<protein>
    <submittedName>
        <fullName evidence="1">Uncharacterized protein</fullName>
    </submittedName>
</protein>
<dbReference type="AlphaFoldDB" id="A0ABD0UB11"/>
<name>A0ABD0UB11_DENTH</name>
<keyword evidence="2" id="KW-1185">Reference proteome</keyword>
<organism evidence="1 2">
    <name type="scientific">Dendrobium thyrsiflorum</name>
    <name type="common">Pinecone-like raceme dendrobium</name>
    <name type="synonym">Orchid</name>
    <dbReference type="NCBI Taxonomy" id="117978"/>
    <lineage>
        <taxon>Eukaryota</taxon>
        <taxon>Viridiplantae</taxon>
        <taxon>Streptophyta</taxon>
        <taxon>Embryophyta</taxon>
        <taxon>Tracheophyta</taxon>
        <taxon>Spermatophyta</taxon>
        <taxon>Magnoliopsida</taxon>
        <taxon>Liliopsida</taxon>
        <taxon>Asparagales</taxon>
        <taxon>Orchidaceae</taxon>
        <taxon>Epidendroideae</taxon>
        <taxon>Malaxideae</taxon>
        <taxon>Dendrobiinae</taxon>
        <taxon>Dendrobium</taxon>
    </lineage>
</organism>
<reference evidence="1 2" key="1">
    <citation type="journal article" date="2024" name="Plant Biotechnol. J.">
        <title>Dendrobium thyrsiflorum genome and its molecular insights into genes involved in important horticultural traits.</title>
        <authorList>
            <person name="Chen B."/>
            <person name="Wang J.Y."/>
            <person name="Zheng P.J."/>
            <person name="Li K.L."/>
            <person name="Liang Y.M."/>
            <person name="Chen X.F."/>
            <person name="Zhang C."/>
            <person name="Zhao X."/>
            <person name="He X."/>
            <person name="Zhang G.Q."/>
            <person name="Liu Z.J."/>
            <person name="Xu Q."/>
        </authorList>
    </citation>
    <scope>NUCLEOTIDE SEQUENCE [LARGE SCALE GENOMIC DNA]</scope>
    <source>
        <strain evidence="1">GZMU011</strain>
    </source>
</reference>
<evidence type="ECO:0000313" key="2">
    <source>
        <dbReference type="Proteomes" id="UP001552299"/>
    </source>
</evidence>
<comment type="caution">
    <text evidence="1">The sequence shown here is derived from an EMBL/GenBank/DDBJ whole genome shotgun (WGS) entry which is preliminary data.</text>
</comment>
<sequence length="401" mass="44968">MSMRRIYSRVQSFPSPESDTLSPLSKQFDQSCLPKLENLHQLQGSLISAECLSKILDAAIVAQKLGMRLAMDAISPTTGSKSDWKFINCYLDSSVLLLDACNNVQLRLDSIRSCLGLISIGLHYLEGEHESSGVILQRVVESLDFSRFRDKHQCTKIEKRMSRMRTFGKKLSGKTLAYKDTGDIISPELYKALTSSLAMAVLAIRVLSYATSFRPPTNQCAQPPTDERWAMLLNELSNKMKVSPKKANDIASMEELARTEVAAQALLKLISSWQKGGNSSFRRMAVKAVAGELRRRKDELEKALPLLEEKIGEFYKQIVALRINMLGLLSKAQREDVFAMVEPFSSEENQTDTNPKQLQSRVAWDVVKRKMIGRSCSLGRIRPYCIGLIKGKIIKLSSLNI</sequence>
<evidence type="ECO:0000313" key="1">
    <source>
        <dbReference type="EMBL" id="KAL0909908.1"/>
    </source>
</evidence>
<dbReference type="PANTHER" id="PTHR31509">
    <property type="entry name" value="BPS1-LIKE PROTEIN"/>
    <property type="match status" value="1"/>
</dbReference>
<gene>
    <name evidence="1" type="ORF">M5K25_020818</name>
</gene>
<proteinExistence type="predicted"/>
<accession>A0ABD0UB11</accession>